<gene>
    <name evidence="2" type="ORF">PSTG_02160</name>
</gene>
<dbReference type="InterPro" id="IPR006966">
    <property type="entry name" value="Peroxin-3"/>
</dbReference>
<feature type="region of interest" description="Disordered" evidence="1">
    <location>
        <begin position="94"/>
        <end position="127"/>
    </location>
</feature>
<evidence type="ECO:0000256" key="1">
    <source>
        <dbReference type="SAM" id="MobiDB-lite"/>
    </source>
</evidence>
<protein>
    <recommendedName>
        <fullName evidence="4">Peroxin-3</fullName>
    </recommendedName>
</protein>
<comment type="caution">
    <text evidence="2">The sequence shown here is derived from an EMBL/GenBank/DDBJ whole genome shotgun (WGS) entry which is preliminary data.</text>
</comment>
<feature type="region of interest" description="Disordered" evidence="1">
    <location>
        <begin position="148"/>
        <end position="188"/>
    </location>
</feature>
<dbReference type="AlphaFoldDB" id="A0A0L0VZG0"/>
<keyword evidence="3" id="KW-1185">Reference proteome</keyword>
<dbReference type="GO" id="GO:0005778">
    <property type="term" value="C:peroxisomal membrane"/>
    <property type="evidence" value="ECO:0007669"/>
    <property type="project" value="InterPro"/>
</dbReference>
<feature type="compositionally biased region" description="Low complexity" evidence="1">
    <location>
        <begin position="151"/>
        <end position="164"/>
    </location>
</feature>
<accession>A0A0L0VZG0</accession>
<dbReference type="OrthoDB" id="45930at2759"/>
<evidence type="ECO:0008006" key="4">
    <source>
        <dbReference type="Google" id="ProtNLM"/>
    </source>
</evidence>
<dbReference type="Pfam" id="PF04882">
    <property type="entry name" value="Peroxin-3"/>
    <property type="match status" value="1"/>
</dbReference>
<evidence type="ECO:0000313" key="2">
    <source>
        <dbReference type="EMBL" id="KNF04674.1"/>
    </source>
</evidence>
<sequence>MDYLAGFLKRSRRPITMVASVLGGGYLAVSYLRSKLDEMQDSLTRTRACTENLRRRFEQNQEDCSFTVLALIPTLGKQVVQAMNVEKLVEVLSQTKSRPATKPAPSTADDNHQPSSSNQENITEKAEKINGDSRIIDNESMTDVQHNHSLDNSITSSSDITNNIPLDNHNPTLNPVERSQEPSTSKLLPPQDVADLLVRPDGTIIQKRSEIWREMMIISFTRLFTCLYGVTLLTLQTHIQLGLLGRDSYLSSILSTSKAGLLMDDDEEDSDDEDRTDFPGSHLDPSYLIDSLVERKYLTFSYWYLHHGWVILAARTRSAVVNVLATRSLKDTLSESDLLHIFLLIRKNVELESDGLTEYNFGPIILPTNPDDELKTLQEGGMGIKEDFQVSGRLRTLLDETQDYIDCPDFRRVLSESMNRIMDLCLSNILRNASMNPSLLPSPNLTIHPSSSYASSSIDIPPLTRFSDINPGPPNPRIVDIIPIISKESLEILNVIPNQYIDTIGETPELKEFSSIIYTTFDSFTNSDS</sequence>
<reference evidence="3" key="1">
    <citation type="submission" date="2014-03" db="EMBL/GenBank/DDBJ databases">
        <title>The Genome Sequence of Puccinia striiformis f. sp. tritici PST-78.</title>
        <authorList>
            <consortium name="The Broad Institute Genome Sequencing Platform"/>
            <person name="Cuomo C."/>
            <person name="Hulbert S."/>
            <person name="Chen X."/>
            <person name="Walker B."/>
            <person name="Young S.K."/>
            <person name="Zeng Q."/>
            <person name="Gargeya S."/>
            <person name="Fitzgerald M."/>
            <person name="Haas B."/>
            <person name="Abouelleil A."/>
            <person name="Alvarado L."/>
            <person name="Arachchi H.M."/>
            <person name="Berlin A.M."/>
            <person name="Chapman S.B."/>
            <person name="Goldberg J."/>
            <person name="Griggs A."/>
            <person name="Gujja S."/>
            <person name="Hansen M."/>
            <person name="Howarth C."/>
            <person name="Imamovic A."/>
            <person name="Larimer J."/>
            <person name="McCowan C."/>
            <person name="Montmayeur A."/>
            <person name="Murphy C."/>
            <person name="Neiman D."/>
            <person name="Pearson M."/>
            <person name="Priest M."/>
            <person name="Roberts A."/>
            <person name="Saif S."/>
            <person name="Shea T."/>
            <person name="Sisk P."/>
            <person name="Sykes S."/>
            <person name="Wortman J."/>
            <person name="Nusbaum C."/>
            <person name="Birren B."/>
        </authorList>
    </citation>
    <scope>NUCLEOTIDE SEQUENCE [LARGE SCALE GENOMIC DNA]</scope>
    <source>
        <strain evidence="3">race PST-78</strain>
    </source>
</reference>
<dbReference type="PANTHER" id="PTHR28080">
    <property type="entry name" value="PEROXISOMAL BIOGENESIS FACTOR 3"/>
    <property type="match status" value="1"/>
</dbReference>
<dbReference type="GO" id="GO:0045046">
    <property type="term" value="P:protein import into peroxisome membrane"/>
    <property type="evidence" value="ECO:0007669"/>
    <property type="project" value="TreeGrafter"/>
</dbReference>
<name>A0A0L0VZG0_9BASI</name>
<evidence type="ECO:0000313" key="3">
    <source>
        <dbReference type="Proteomes" id="UP000054564"/>
    </source>
</evidence>
<organism evidence="2 3">
    <name type="scientific">Puccinia striiformis f. sp. tritici PST-78</name>
    <dbReference type="NCBI Taxonomy" id="1165861"/>
    <lineage>
        <taxon>Eukaryota</taxon>
        <taxon>Fungi</taxon>
        <taxon>Dikarya</taxon>
        <taxon>Basidiomycota</taxon>
        <taxon>Pucciniomycotina</taxon>
        <taxon>Pucciniomycetes</taxon>
        <taxon>Pucciniales</taxon>
        <taxon>Pucciniaceae</taxon>
        <taxon>Puccinia</taxon>
    </lineage>
</organism>
<dbReference type="EMBL" id="AJIL01000011">
    <property type="protein sequence ID" value="KNF04674.1"/>
    <property type="molecule type" value="Genomic_DNA"/>
</dbReference>
<dbReference type="Proteomes" id="UP000054564">
    <property type="component" value="Unassembled WGS sequence"/>
</dbReference>
<dbReference type="PANTHER" id="PTHR28080:SF1">
    <property type="entry name" value="PEROXISOMAL BIOGENESIS FACTOR 3"/>
    <property type="match status" value="1"/>
</dbReference>
<proteinExistence type="predicted"/>
<dbReference type="STRING" id="1165861.A0A0L0VZG0"/>
<dbReference type="GO" id="GO:0030674">
    <property type="term" value="F:protein-macromolecule adaptor activity"/>
    <property type="evidence" value="ECO:0007669"/>
    <property type="project" value="TreeGrafter"/>
</dbReference>